<keyword evidence="7" id="KW-1185">Reference proteome</keyword>
<evidence type="ECO:0000259" key="5">
    <source>
        <dbReference type="PROSITE" id="PS50931"/>
    </source>
</evidence>
<keyword evidence="2" id="KW-0805">Transcription regulation</keyword>
<reference evidence="6 7" key="1">
    <citation type="submission" date="2021-01" db="EMBL/GenBank/DDBJ databases">
        <title>Whole genome shotgun sequence of Actinoplanes durhamensis NBRC 14914.</title>
        <authorList>
            <person name="Komaki H."/>
            <person name="Tamura T."/>
        </authorList>
    </citation>
    <scope>NUCLEOTIDE SEQUENCE [LARGE SCALE GENOMIC DNA]</scope>
    <source>
        <strain evidence="6 7">NBRC 14914</strain>
    </source>
</reference>
<dbReference type="SUPFAM" id="SSF46785">
    <property type="entry name" value="Winged helix' DNA-binding domain"/>
    <property type="match status" value="1"/>
</dbReference>
<dbReference type="RefSeq" id="WP_203735701.1">
    <property type="nucleotide sequence ID" value="NZ_BAAATX010000053.1"/>
</dbReference>
<keyword evidence="4" id="KW-0804">Transcription</keyword>
<organism evidence="6 7">
    <name type="scientific">Paractinoplanes durhamensis</name>
    <dbReference type="NCBI Taxonomy" id="113563"/>
    <lineage>
        <taxon>Bacteria</taxon>
        <taxon>Bacillati</taxon>
        <taxon>Actinomycetota</taxon>
        <taxon>Actinomycetes</taxon>
        <taxon>Micromonosporales</taxon>
        <taxon>Micromonosporaceae</taxon>
        <taxon>Paractinoplanes</taxon>
    </lineage>
</organism>
<proteinExistence type="inferred from homology"/>
<dbReference type="InterPro" id="IPR036388">
    <property type="entry name" value="WH-like_DNA-bd_sf"/>
</dbReference>
<accession>A0ABQ3ZDI5</accession>
<dbReference type="Gene3D" id="1.10.10.10">
    <property type="entry name" value="Winged helix-like DNA-binding domain superfamily/Winged helix DNA-binding domain"/>
    <property type="match status" value="1"/>
</dbReference>
<evidence type="ECO:0000256" key="3">
    <source>
        <dbReference type="ARBA" id="ARBA00023125"/>
    </source>
</evidence>
<dbReference type="EMBL" id="BOML01000092">
    <property type="protein sequence ID" value="GIE07867.1"/>
    <property type="molecule type" value="Genomic_DNA"/>
</dbReference>
<dbReference type="Proteomes" id="UP000637628">
    <property type="component" value="Unassembled WGS sequence"/>
</dbReference>
<feature type="domain" description="HTH lysR-type" evidence="5">
    <location>
        <begin position="1"/>
        <end position="58"/>
    </location>
</feature>
<protein>
    <recommendedName>
        <fullName evidence="5">HTH lysR-type domain-containing protein</fullName>
    </recommendedName>
</protein>
<evidence type="ECO:0000256" key="2">
    <source>
        <dbReference type="ARBA" id="ARBA00023015"/>
    </source>
</evidence>
<dbReference type="PANTHER" id="PTHR30126:SF40">
    <property type="entry name" value="HTH-TYPE TRANSCRIPTIONAL REGULATOR GLTR"/>
    <property type="match status" value="1"/>
</dbReference>
<sequence>MHERELRAFVAIAEVGRMDLAAISIGYSQPAVSYQIKCLENELGTRLFARHPGGVQLTRAGAMALPSARAVLTLLDGIKEVTGRQEPVPAAALHRTAAPTRFSPRRRHTGRRAYLVR</sequence>
<evidence type="ECO:0000256" key="1">
    <source>
        <dbReference type="ARBA" id="ARBA00009437"/>
    </source>
</evidence>
<dbReference type="InterPro" id="IPR036390">
    <property type="entry name" value="WH_DNA-bd_sf"/>
</dbReference>
<dbReference type="PROSITE" id="PS50931">
    <property type="entry name" value="HTH_LYSR"/>
    <property type="match status" value="1"/>
</dbReference>
<keyword evidence="3" id="KW-0238">DNA-binding</keyword>
<gene>
    <name evidence="6" type="ORF">Adu01nite_92170</name>
</gene>
<dbReference type="PRINTS" id="PR00039">
    <property type="entry name" value="HTHLYSR"/>
</dbReference>
<dbReference type="PANTHER" id="PTHR30126">
    <property type="entry name" value="HTH-TYPE TRANSCRIPTIONAL REGULATOR"/>
    <property type="match status" value="1"/>
</dbReference>
<evidence type="ECO:0000313" key="6">
    <source>
        <dbReference type="EMBL" id="GIE07867.1"/>
    </source>
</evidence>
<evidence type="ECO:0000256" key="4">
    <source>
        <dbReference type="ARBA" id="ARBA00023163"/>
    </source>
</evidence>
<dbReference type="Pfam" id="PF00126">
    <property type="entry name" value="HTH_1"/>
    <property type="match status" value="1"/>
</dbReference>
<name>A0ABQ3ZDI5_9ACTN</name>
<dbReference type="InterPro" id="IPR000847">
    <property type="entry name" value="LysR_HTH_N"/>
</dbReference>
<comment type="caution">
    <text evidence="6">The sequence shown here is derived from an EMBL/GenBank/DDBJ whole genome shotgun (WGS) entry which is preliminary data.</text>
</comment>
<evidence type="ECO:0000313" key="7">
    <source>
        <dbReference type="Proteomes" id="UP000637628"/>
    </source>
</evidence>
<comment type="similarity">
    <text evidence="1">Belongs to the LysR transcriptional regulatory family.</text>
</comment>